<dbReference type="OrthoDB" id="1841377at2759"/>
<dbReference type="PANTHER" id="PTHR46477">
    <property type="entry name" value="CYSTEINE/HISTIDINE-RICH C1 DOMAIN FAMILY PROTEIN"/>
    <property type="match status" value="1"/>
</dbReference>
<accession>A0A1R3JPY6</accession>
<reference evidence="5" key="1">
    <citation type="submission" date="2013-09" db="EMBL/GenBank/DDBJ databases">
        <title>Corchorus olitorius genome sequencing.</title>
        <authorList>
            <person name="Alam M."/>
            <person name="Haque M.S."/>
            <person name="Islam M.S."/>
            <person name="Emdad E.M."/>
            <person name="Islam M.M."/>
            <person name="Ahmed B."/>
            <person name="Halim A."/>
            <person name="Hossen Q.M.M."/>
            <person name="Hossain M.Z."/>
            <person name="Ahmed R."/>
            <person name="Khan M.M."/>
            <person name="Islam R."/>
            <person name="Rashid M.M."/>
            <person name="Khan S.A."/>
            <person name="Rahman M.S."/>
            <person name="Alam M."/>
            <person name="Yahiya A.S."/>
            <person name="Khan M.S."/>
            <person name="Azam M.S."/>
            <person name="Haque T."/>
            <person name="Lashkar M.Z.H."/>
            <person name="Akhand A.I."/>
            <person name="Morshed G."/>
            <person name="Roy S."/>
            <person name="Uddin K.S."/>
            <person name="Rabeya T."/>
            <person name="Hossain A.S."/>
            <person name="Chowdhury A."/>
            <person name="Snigdha A.R."/>
            <person name="Mortoza M.S."/>
            <person name="Matin S.A."/>
            <person name="Hoque S.M.E."/>
            <person name="Islam M.K."/>
            <person name="Roy D.K."/>
            <person name="Haider R."/>
            <person name="Moosa M.M."/>
            <person name="Elias S.M."/>
            <person name="Hasan A.M."/>
            <person name="Jahan S."/>
            <person name="Shafiuddin M."/>
            <person name="Mahmood N."/>
            <person name="Shommy N.S."/>
        </authorList>
    </citation>
    <scope>NUCLEOTIDE SEQUENCE [LARGE SCALE GENOMIC DNA]</scope>
    <source>
        <strain evidence="5">cv. O-4</strain>
    </source>
</reference>
<keyword evidence="2" id="KW-0472">Membrane</keyword>
<sequence length="250" mass="28386">MPTLLRINVEEHPHQLEWKDSQVPFFCDGCKELGFGLCYQCPNKGCNFILHEECGIGRPPTFLPFFNRCNFEFHKKNTLGGTRVCDGCALDIRGFLYQCSSRPNPHDLHPGCASLPSVFSLSDIDMEIYLREEISSKCLKCQSKKRSGKVQGWAYESSDGQFCYHVACMKEAWLQNWKKGYLQLNDIEESKKSLVLQNLAPKEVALRGKGQSSKSMKGVKWLIMFLKLVVSAIFGDPVSLIVNLFQISQM</sequence>
<keyword evidence="2" id="KW-1133">Transmembrane helix</keyword>
<comment type="caution">
    <text evidence="4">The sequence shown here is derived from an EMBL/GenBank/DDBJ whole genome shotgun (WGS) entry which is preliminary data.</text>
</comment>
<dbReference type="EMBL" id="AWUE01015547">
    <property type="protein sequence ID" value="OMO96864.1"/>
    <property type="molecule type" value="Genomic_DNA"/>
</dbReference>
<feature type="domain" description="DC1" evidence="3">
    <location>
        <begin position="12"/>
        <end position="54"/>
    </location>
</feature>
<organism evidence="4 5">
    <name type="scientific">Corchorus olitorius</name>
    <dbReference type="NCBI Taxonomy" id="93759"/>
    <lineage>
        <taxon>Eukaryota</taxon>
        <taxon>Viridiplantae</taxon>
        <taxon>Streptophyta</taxon>
        <taxon>Embryophyta</taxon>
        <taxon>Tracheophyta</taxon>
        <taxon>Spermatophyta</taxon>
        <taxon>Magnoliopsida</taxon>
        <taxon>eudicotyledons</taxon>
        <taxon>Gunneridae</taxon>
        <taxon>Pentapetalae</taxon>
        <taxon>rosids</taxon>
        <taxon>malvids</taxon>
        <taxon>Malvales</taxon>
        <taxon>Malvaceae</taxon>
        <taxon>Grewioideae</taxon>
        <taxon>Apeibeae</taxon>
        <taxon>Corchorus</taxon>
    </lineage>
</organism>
<keyword evidence="5" id="KW-1185">Reference proteome</keyword>
<feature type="transmembrane region" description="Helical" evidence="2">
    <location>
        <begin position="221"/>
        <end position="245"/>
    </location>
</feature>
<dbReference type="SUPFAM" id="SSF57889">
    <property type="entry name" value="Cysteine-rich domain"/>
    <property type="match status" value="1"/>
</dbReference>
<dbReference type="InterPro" id="IPR046349">
    <property type="entry name" value="C1-like_sf"/>
</dbReference>
<dbReference type="PANTHER" id="PTHR46477:SF14">
    <property type="entry name" value="C1 DOMAIN FAMILY PROTEIN, PUTATIVE-RELATED"/>
    <property type="match status" value="1"/>
</dbReference>
<protein>
    <recommendedName>
        <fullName evidence="3">DC1 domain-containing protein</fullName>
    </recommendedName>
</protein>
<dbReference type="Pfam" id="PF03107">
    <property type="entry name" value="C1_2"/>
    <property type="match status" value="1"/>
</dbReference>
<name>A0A1R3JPY6_9ROSI</name>
<dbReference type="STRING" id="93759.A0A1R3JPY6"/>
<evidence type="ECO:0000256" key="1">
    <source>
        <dbReference type="ARBA" id="ARBA00022737"/>
    </source>
</evidence>
<evidence type="ECO:0000313" key="4">
    <source>
        <dbReference type="EMBL" id="OMO96864.1"/>
    </source>
</evidence>
<dbReference type="InterPro" id="IPR004146">
    <property type="entry name" value="DC1"/>
</dbReference>
<evidence type="ECO:0000256" key="2">
    <source>
        <dbReference type="SAM" id="Phobius"/>
    </source>
</evidence>
<keyword evidence="2" id="KW-0812">Transmembrane</keyword>
<evidence type="ECO:0000259" key="3">
    <source>
        <dbReference type="Pfam" id="PF03107"/>
    </source>
</evidence>
<keyword evidence="1" id="KW-0677">Repeat</keyword>
<gene>
    <name evidence="4" type="ORF">COLO4_15030</name>
</gene>
<dbReference type="AlphaFoldDB" id="A0A1R3JPY6"/>
<proteinExistence type="predicted"/>
<dbReference type="Proteomes" id="UP000187203">
    <property type="component" value="Unassembled WGS sequence"/>
</dbReference>
<evidence type="ECO:0000313" key="5">
    <source>
        <dbReference type="Proteomes" id="UP000187203"/>
    </source>
</evidence>